<keyword evidence="1 2" id="KW-0238">DNA-binding</keyword>
<protein>
    <submittedName>
        <fullName evidence="4">Regulatory protein, tetR family</fullName>
    </submittedName>
</protein>
<evidence type="ECO:0000313" key="4">
    <source>
        <dbReference type="EMBL" id="SNY47803.1"/>
    </source>
</evidence>
<dbReference type="Gene3D" id="1.10.357.10">
    <property type="entry name" value="Tetracycline Repressor, domain 2"/>
    <property type="match status" value="1"/>
</dbReference>
<feature type="domain" description="HTH tetR-type" evidence="3">
    <location>
        <begin position="1"/>
        <end position="34"/>
    </location>
</feature>
<accession>A0A285IIS3</accession>
<organism evidence="4 5">
    <name type="scientific">Paractinoplanes atraurantiacus</name>
    <dbReference type="NCBI Taxonomy" id="1036182"/>
    <lineage>
        <taxon>Bacteria</taxon>
        <taxon>Bacillati</taxon>
        <taxon>Actinomycetota</taxon>
        <taxon>Actinomycetes</taxon>
        <taxon>Micromonosporales</taxon>
        <taxon>Micromonosporaceae</taxon>
        <taxon>Paractinoplanes</taxon>
    </lineage>
</organism>
<evidence type="ECO:0000256" key="1">
    <source>
        <dbReference type="ARBA" id="ARBA00023125"/>
    </source>
</evidence>
<dbReference type="RefSeq" id="WP_179855270.1">
    <property type="nucleotide sequence ID" value="NZ_OBDY01000008.1"/>
</dbReference>
<dbReference type="Pfam" id="PF00440">
    <property type="entry name" value="TetR_N"/>
    <property type="match status" value="1"/>
</dbReference>
<gene>
    <name evidence="4" type="ORF">SAMN05421748_108218</name>
</gene>
<dbReference type="EMBL" id="OBDY01000008">
    <property type="protein sequence ID" value="SNY47803.1"/>
    <property type="molecule type" value="Genomic_DNA"/>
</dbReference>
<evidence type="ECO:0000256" key="2">
    <source>
        <dbReference type="PROSITE-ProRule" id="PRU00335"/>
    </source>
</evidence>
<dbReference type="InterPro" id="IPR009057">
    <property type="entry name" value="Homeodomain-like_sf"/>
</dbReference>
<dbReference type="SUPFAM" id="SSF46689">
    <property type="entry name" value="Homeodomain-like"/>
    <property type="match status" value="1"/>
</dbReference>
<dbReference type="Proteomes" id="UP000219612">
    <property type="component" value="Unassembled WGS sequence"/>
</dbReference>
<dbReference type="PROSITE" id="PS50977">
    <property type="entry name" value="HTH_TETR_2"/>
    <property type="match status" value="1"/>
</dbReference>
<evidence type="ECO:0000313" key="5">
    <source>
        <dbReference type="Proteomes" id="UP000219612"/>
    </source>
</evidence>
<dbReference type="Gene3D" id="1.10.10.60">
    <property type="entry name" value="Homeodomain-like"/>
    <property type="match status" value="1"/>
</dbReference>
<evidence type="ECO:0000259" key="3">
    <source>
        <dbReference type="PROSITE" id="PS50977"/>
    </source>
</evidence>
<proteinExistence type="predicted"/>
<dbReference type="AlphaFoldDB" id="A0A285IIS3"/>
<comment type="caution">
    <text evidence="2">Lacks conserved residue(s) required for the propagation of feature annotation.</text>
</comment>
<sequence length="181" mass="18701">MALAAGVSEATVFNYFASKEDLFFERLDRYGLDLVDAVAARPAGESALAAFRRLLLGSGGLLGQAADDPRARDRLRTVNRVIADSPALRAREELSYIGTADALAARLPGDPLQARVVAHSLVAVQRSLVQHVRARLLGGAALSGGSSSGAAAGDLASDVAAKGEKAFALLERGLGDYGIAA</sequence>
<reference evidence="4 5" key="1">
    <citation type="submission" date="2017-09" db="EMBL/GenBank/DDBJ databases">
        <authorList>
            <person name="Ehlers B."/>
            <person name="Leendertz F.H."/>
        </authorList>
    </citation>
    <scope>NUCLEOTIDE SEQUENCE [LARGE SCALE GENOMIC DNA]</scope>
    <source>
        <strain evidence="4 5">CGMCC 4.6857</strain>
    </source>
</reference>
<dbReference type="GO" id="GO:0003677">
    <property type="term" value="F:DNA binding"/>
    <property type="evidence" value="ECO:0007669"/>
    <property type="project" value="UniProtKB-UniRule"/>
</dbReference>
<dbReference type="InterPro" id="IPR001647">
    <property type="entry name" value="HTH_TetR"/>
</dbReference>
<name>A0A285IIS3_9ACTN</name>
<keyword evidence="5" id="KW-1185">Reference proteome</keyword>